<proteinExistence type="predicted"/>
<dbReference type="PANTHER" id="PTHR46177:SF1">
    <property type="entry name" value="INTEGRASE CATALYTIC DOMAIN-CONTAINING PROTEIN"/>
    <property type="match status" value="1"/>
</dbReference>
<dbReference type="PANTHER" id="PTHR46177">
    <property type="entry name" value="INTEGRASE CATALYTIC DOMAIN-CONTAINING PROTEIN"/>
    <property type="match status" value="1"/>
</dbReference>
<keyword evidence="2" id="KW-1185">Reference proteome</keyword>
<name>A0ABN8S6P0_9CNID</name>
<protein>
    <submittedName>
        <fullName evidence="1">Uncharacterized protein</fullName>
    </submittedName>
</protein>
<gene>
    <name evidence="1" type="ORF">PEVE_00016413</name>
</gene>
<dbReference type="Proteomes" id="UP001159427">
    <property type="component" value="Unassembled WGS sequence"/>
</dbReference>
<accession>A0ABN8S6P0</accession>
<evidence type="ECO:0000313" key="2">
    <source>
        <dbReference type="Proteomes" id="UP001159427"/>
    </source>
</evidence>
<organism evidence="1 2">
    <name type="scientific">Porites evermanni</name>
    <dbReference type="NCBI Taxonomy" id="104178"/>
    <lineage>
        <taxon>Eukaryota</taxon>
        <taxon>Metazoa</taxon>
        <taxon>Cnidaria</taxon>
        <taxon>Anthozoa</taxon>
        <taxon>Hexacorallia</taxon>
        <taxon>Scleractinia</taxon>
        <taxon>Fungiina</taxon>
        <taxon>Poritidae</taxon>
        <taxon>Porites</taxon>
    </lineage>
</organism>
<reference evidence="1 2" key="1">
    <citation type="submission" date="2022-05" db="EMBL/GenBank/DDBJ databases">
        <authorList>
            <consortium name="Genoscope - CEA"/>
            <person name="William W."/>
        </authorList>
    </citation>
    <scope>NUCLEOTIDE SEQUENCE [LARGE SCALE GENOMIC DNA]</scope>
</reference>
<dbReference type="EMBL" id="CALNXI010002291">
    <property type="protein sequence ID" value="CAH3185847.1"/>
    <property type="molecule type" value="Genomic_DNA"/>
</dbReference>
<comment type="caution">
    <text evidence="1">The sequence shown here is derived from an EMBL/GenBank/DDBJ whole genome shotgun (WGS) entry which is preliminary data.</text>
</comment>
<evidence type="ECO:0000313" key="1">
    <source>
        <dbReference type="EMBL" id="CAH3185847.1"/>
    </source>
</evidence>
<sequence length="180" mass="21057">MAEGCQTNPECYVGSTSNMADAWREDLKLREDMERYVRQEYKREEALDFLKWDFPMYAWSIRSLDRRLRCFEIYYNNPEVSVEEVKDAVKKELEGPGKPLGYRAMHKKVRQEYNLHVTRDAVYNVLYDLDPEGLEAPGGIGAKKKRKKGNFSSKGPNFVHTKTAHFHWLFTAALIQQAEK</sequence>